<dbReference type="STRING" id="4781.A0A0P1B484"/>
<dbReference type="GeneID" id="36401945"/>
<dbReference type="Pfam" id="PF08389">
    <property type="entry name" value="Xpo1"/>
    <property type="match status" value="1"/>
</dbReference>
<dbReference type="PANTHER" id="PTHR21452">
    <property type="entry name" value="EXPORTIN-6"/>
    <property type="match status" value="1"/>
</dbReference>
<evidence type="ECO:0000256" key="2">
    <source>
        <dbReference type="ARBA" id="ARBA00004496"/>
    </source>
</evidence>
<dbReference type="PANTHER" id="PTHR21452:SF4">
    <property type="entry name" value="EXPORTIN-6"/>
    <property type="match status" value="1"/>
</dbReference>
<dbReference type="AlphaFoldDB" id="A0A0P1B484"/>
<keyword evidence="4" id="KW-0813">Transport</keyword>
<evidence type="ECO:0000256" key="3">
    <source>
        <dbReference type="ARBA" id="ARBA00009466"/>
    </source>
</evidence>
<dbReference type="Gene3D" id="1.25.10.10">
    <property type="entry name" value="Leucine-rich Repeat Variant"/>
    <property type="match status" value="1"/>
</dbReference>
<comment type="subcellular location">
    <subcellularLocation>
        <location evidence="2">Cytoplasm</location>
    </subcellularLocation>
    <subcellularLocation>
        <location evidence="1">Nucleus</location>
    </subcellularLocation>
</comment>
<dbReference type="SMART" id="SM00913">
    <property type="entry name" value="IBN_N"/>
    <property type="match status" value="1"/>
</dbReference>
<keyword evidence="6" id="KW-0653">Protein transport</keyword>
<dbReference type="GO" id="GO:0005737">
    <property type="term" value="C:cytoplasm"/>
    <property type="evidence" value="ECO:0007669"/>
    <property type="project" value="UniProtKB-SubCell"/>
</dbReference>
<dbReference type="Pfam" id="PF03810">
    <property type="entry name" value="IBN_N"/>
    <property type="match status" value="1"/>
</dbReference>
<proteinExistence type="inferred from homology"/>
<dbReference type="OrthoDB" id="10261013at2759"/>
<evidence type="ECO:0000313" key="9">
    <source>
        <dbReference type="EMBL" id="CEG49106.1"/>
    </source>
</evidence>
<dbReference type="RefSeq" id="XP_024585475.1">
    <property type="nucleotide sequence ID" value="XM_024720259.1"/>
</dbReference>
<organism evidence="9 10">
    <name type="scientific">Plasmopara halstedii</name>
    <name type="common">Downy mildew of sunflower</name>
    <dbReference type="NCBI Taxonomy" id="4781"/>
    <lineage>
        <taxon>Eukaryota</taxon>
        <taxon>Sar</taxon>
        <taxon>Stramenopiles</taxon>
        <taxon>Oomycota</taxon>
        <taxon>Peronosporomycetes</taxon>
        <taxon>Peronosporales</taxon>
        <taxon>Peronosporaceae</taxon>
        <taxon>Plasmopara</taxon>
    </lineage>
</organism>
<keyword evidence="10" id="KW-1185">Reference proteome</keyword>
<feature type="domain" description="Importin N-terminal" evidence="8">
    <location>
        <begin position="33"/>
        <end position="100"/>
    </location>
</feature>
<evidence type="ECO:0000259" key="8">
    <source>
        <dbReference type="PROSITE" id="PS50166"/>
    </source>
</evidence>
<dbReference type="InterPro" id="IPR040016">
    <property type="entry name" value="XPO6"/>
</dbReference>
<dbReference type="InterPro" id="IPR016024">
    <property type="entry name" value="ARM-type_fold"/>
</dbReference>
<dbReference type="PROSITE" id="PS50166">
    <property type="entry name" value="IMPORTIN_B_NT"/>
    <property type="match status" value="1"/>
</dbReference>
<dbReference type="SUPFAM" id="SSF48371">
    <property type="entry name" value="ARM repeat"/>
    <property type="match status" value="1"/>
</dbReference>
<dbReference type="GO" id="GO:0006611">
    <property type="term" value="P:protein export from nucleus"/>
    <property type="evidence" value="ECO:0007669"/>
    <property type="project" value="InterPro"/>
</dbReference>
<dbReference type="GO" id="GO:0005634">
    <property type="term" value="C:nucleus"/>
    <property type="evidence" value="ECO:0007669"/>
    <property type="project" value="UniProtKB-SubCell"/>
</dbReference>
<dbReference type="FunFam" id="1.25.10.10:FF:001578">
    <property type="entry name" value="Exportin-6-B-like Protein"/>
    <property type="match status" value="1"/>
</dbReference>
<evidence type="ECO:0000256" key="6">
    <source>
        <dbReference type="ARBA" id="ARBA00022927"/>
    </source>
</evidence>
<dbReference type="GO" id="GO:0005049">
    <property type="term" value="F:nuclear export signal receptor activity"/>
    <property type="evidence" value="ECO:0007669"/>
    <property type="project" value="InterPro"/>
</dbReference>
<dbReference type="InterPro" id="IPR001494">
    <property type="entry name" value="Importin-beta_N"/>
</dbReference>
<reference evidence="10" key="1">
    <citation type="submission" date="2014-09" db="EMBL/GenBank/DDBJ databases">
        <authorList>
            <person name="Sharma Rahul"/>
            <person name="Thines Marco"/>
        </authorList>
    </citation>
    <scope>NUCLEOTIDE SEQUENCE [LARGE SCALE GENOMIC DNA]</scope>
</reference>
<evidence type="ECO:0000256" key="7">
    <source>
        <dbReference type="ARBA" id="ARBA00023242"/>
    </source>
</evidence>
<accession>A0A0P1B484</accession>
<sequence>MSAHSDAALIAEVEGALHCLLDPTTPCNNKQQLEEQLTRFKETPAVCLPVLFHLLNTSQNEYSLWFAATTLEEYVARRWQYFSVSEQLRFRQFVWNYLLTATASLGATQVAFVRRKLRKVVADIARVQWGSCEQGVARWPEFMSEIEALVVSKQTRESGLKLLSVVVEEFGRDDAVVMAIVKQQAKTRLVAELTKVLALLENILKGCSHLIQTGEAQLVVQQDGVAELALTTFNNFTTWAPVAEQMNDTWITLLFELAMNGERVIAKGWTNMCASSVVSLQCLTELMSKRFMPAKVEDLVGNVMASLCILLQKTTGDHVLKHATEEYLDKVSEFVESFLTHHVKRLGNPKYGNTLPTFLQSIYVFTTKQPHVKVFLNCLRAWEVIVSYIEEMEQNEAVLVAYDKSLHGVMLHLVERVRYESNRKLDELGDDDDVGAHGDFKDVDSTDAFEIEILGNVYGQGSLQDLAQIRTDAANSGITGDTASASLVELSERKQFVVDCIALIRRIAALPACALPLLEVMSPRVQRCADQILFRTHEMPMFPQQSEQREQQKFVIRDLTADCAILASVCASCYSASNDINQQMAGWQALYLFIKIAEYMVHHRLHIRGSAFVELQCEVLTSIRLCLSCIPFVIQSGARQDVLNASDSVLQVLFKTLDMSDVPSPLPVMQNSMQLLANIGFVLPYEDIVQIPSMKQLEAHIHQFSLHLPLAIQGDLYTSMSNSILNAAVSLRGSSNAPNGPRPWENAYHSLLVPILESINQAATLHHNEQRILEHALVAQLRRDCYLMRCLARSVETKPKVAKDAFFSVIHTSFPSLLVLLTTYFTIIRKEATTGASQSKAEAFKVINEIVRLYAQCLKSIRKEMQKDTVAEIMRTFVDIFNDSQLSTELFNMGNSGVMVLCGFLQLLKIVVEEPTSVFDTFLQNILDLCFGPLKEVIFSHPESNSIILRFYVAMIEQLLEKHFRFFIIHSGQFTSDGTRERAYASQQTHVYFLSIFQSLASILSREDSDLAPRLCKQVLSLLDRVDKTHGLFAFTGFQSELRMGFLSTLMNILTRGEMNLLRDEVIQLLHRIAAVDFTSFYQSFLNGYIKEILTQPQLEAASKLNGKCLQWSGQVDLPTFSQEAIAFLNDLKVIKAQN</sequence>
<evidence type="ECO:0000256" key="1">
    <source>
        <dbReference type="ARBA" id="ARBA00004123"/>
    </source>
</evidence>
<name>A0A0P1B484_PLAHL</name>
<protein>
    <submittedName>
        <fullName evidence="9">Exportin-6-like protein</fullName>
    </submittedName>
</protein>
<evidence type="ECO:0000256" key="4">
    <source>
        <dbReference type="ARBA" id="ARBA00022448"/>
    </source>
</evidence>
<keyword evidence="7" id="KW-0539">Nucleus</keyword>
<dbReference type="OMA" id="KITRFNH"/>
<dbReference type="GO" id="GO:0031267">
    <property type="term" value="F:small GTPase binding"/>
    <property type="evidence" value="ECO:0007669"/>
    <property type="project" value="InterPro"/>
</dbReference>
<dbReference type="InterPro" id="IPR013598">
    <property type="entry name" value="Exportin-1/Importin-b-like"/>
</dbReference>
<dbReference type="Proteomes" id="UP000054928">
    <property type="component" value="Unassembled WGS sequence"/>
</dbReference>
<keyword evidence="5" id="KW-0963">Cytoplasm</keyword>
<dbReference type="EMBL" id="CCYD01003042">
    <property type="protein sequence ID" value="CEG49106.1"/>
    <property type="molecule type" value="Genomic_DNA"/>
</dbReference>
<evidence type="ECO:0000313" key="10">
    <source>
        <dbReference type="Proteomes" id="UP000054928"/>
    </source>
</evidence>
<dbReference type="InterPro" id="IPR011989">
    <property type="entry name" value="ARM-like"/>
</dbReference>
<comment type="similarity">
    <text evidence="3">Belongs to the exportin family.</text>
</comment>
<evidence type="ECO:0000256" key="5">
    <source>
        <dbReference type="ARBA" id="ARBA00022490"/>
    </source>
</evidence>